<evidence type="ECO:0000313" key="8">
    <source>
        <dbReference type="EMBL" id="HIU99864.1"/>
    </source>
</evidence>
<evidence type="ECO:0000256" key="2">
    <source>
        <dbReference type="ARBA" id="ARBA00011103"/>
    </source>
</evidence>
<evidence type="ECO:0000256" key="6">
    <source>
        <dbReference type="ARBA" id="ARBA00049253"/>
    </source>
</evidence>
<evidence type="ECO:0000256" key="1">
    <source>
        <dbReference type="ARBA" id="ARBA00008876"/>
    </source>
</evidence>
<dbReference type="InterPro" id="IPR004647">
    <property type="entry name" value="Fe-S_hydro-lyase_TtdB-typ_cat"/>
</dbReference>
<feature type="domain" description="Fe-S hydro-lyase tartrate dehydratase beta-type catalytic" evidence="7">
    <location>
        <begin position="8"/>
        <end position="178"/>
    </location>
</feature>
<dbReference type="NCBIfam" id="NF006082">
    <property type="entry name" value="PRK08228.1"/>
    <property type="match status" value="1"/>
</dbReference>
<evidence type="ECO:0000259" key="7">
    <source>
        <dbReference type="Pfam" id="PF05683"/>
    </source>
</evidence>
<reference evidence="8" key="2">
    <citation type="journal article" date="2021" name="PeerJ">
        <title>Extensive microbial diversity within the chicken gut microbiome revealed by metagenomics and culture.</title>
        <authorList>
            <person name="Gilroy R."/>
            <person name="Ravi A."/>
            <person name="Getino M."/>
            <person name="Pursley I."/>
            <person name="Horton D.L."/>
            <person name="Alikhan N.F."/>
            <person name="Baker D."/>
            <person name="Gharbi K."/>
            <person name="Hall N."/>
            <person name="Watson M."/>
            <person name="Adriaenssens E.M."/>
            <person name="Foster-Nyarko E."/>
            <person name="Jarju S."/>
            <person name="Secka A."/>
            <person name="Antonio M."/>
            <person name="Oren A."/>
            <person name="Chaudhuri R.R."/>
            <person name="La Ragione R."/>
            <person name="Hildebrand F."/>
            <person name="Pallen M.J."/>
        </authorList>
    </citation>
    <scope>NUCLEOTIDE SEQUENCE</scope>
    <source>
        <strain evidence="8">23406</strain>
    </source>
</reference>
<evidence type="ECO:0000256" key="4">
    <source>
        <dbReference type="ARBA" id="ARBA00039027"/>
    </source>
</evidence>
<dbReference type="Gene3D" id="3.20.130.10">
    <property type="entry name" value="Fe-S hydro-lyase, tartrate dehydratase beta-type, catalytic domain"/>
    <property type="match status" value="1"/>
</dbReference>
<gene>
    <name evidence="8" type="primary">ttdB</name>
    <name evidence="8" type="ORF">IAB14_01970</name>
</gene>
<evidence type="ECO:0000256" key="5">
    <source>
        <dbReference type="ARBA" id="ARBA00039250"/>
    </source>
</evidence>
<dbReference type="EC" id="4.2.1.32" evidence="4"/>
<accession>A0A9D1NBA2</accession>
<dbReference type="InterPro" id="IPR036660">
    <property type="entry name" value="Fe-S_hydroAse_TtdB_cat_sf"/>
</dbReference>
<dbReference type="PANTHER" id="PTHR43351">
    <property type="entry name" value="L(+)-TARTRATE DEHYDRATASE SUBUNIT BETA"/>
    <property type="match status" value="1"/>
</dbReference>
<dbReference type="Pfam" id="PF05683">
    <property type="entry name" value="Fumerase_C"/>
    <property type="match status" value="1"/>
</dbReference>
<dbReference type="Proteomes" id="UP000886891">
    <property type="component" value="Unassembled WGS sequence"/>
</dbReference>
<proteinExistence type="inferred from homology"/>
<name>A0A9D1NBA2_9FIRM</name>
<dbReference type="GO" id="GO:0008730">
    <property type="term" value="F:L(+)-tartrate dehydratase activity"/>
    <property type="evidence" value="ECO:0007669"/>
    <property type="project" value="UniProtKB-EC"/>
</dbReference>
<dbReference type="PANTHER" id="PTHR43351:SF3">
    <property type="entry name" value="L(+)-TARTRATE DEHYDRATASE SUBUNIT BETA"/>
    <property type="match status" value="1"/>
</dbReference>
<protein>
    <recommendedName>
        <fullName evidence="5">L(+)-tartrate dehydratase subunit beta</fullName>
        <ecNumber evidence="4">4.2.1.32</ecNumber>
    </recommendedName>
</protein>
<evidence type="ECO:0000313" key="9">
    <source>
        <dbReference type="Proteomes" id="UP000886891"/>
    </source>
</evidence>
<keyword evidence="3 8" id="KW-0456">Lyase</keyword>
<dbReference type="NCBIfam" id="TIGR00723">
    <property type="entry name" value="ttdB_fumA_fumB"/>
    <property type="match status" value="1"/>
</dbReference>
<reference evidence="8" key="1">
    <citation type="submission" date="2020-10" db="EMBL/GenBank/DDBJ databases">
        <authorList>
            <person name="Gilroy R."/>
        </authorList>
    </citation>
    <scope>NUCLEOTIDE SEQUENCE</scope>
    <source>
        <strain evidence="8">23406</strain>
    </source>
</reference>
<comment type="subunit">
    <text evidence="2">Heterotetramer of two alpha and two beta subunits.</text>
</comment>
<dbReference type="SUPFAM" id="SSF117457">
    <property type="entry name" value="FumA C-terminal domain-like"/>
    <property type="match status" value="1"/>
</dbReference>
<comment type="similarity">
    <text evidence="1">Belongs to the class-I fumarase family.</text>
</comment>
<sequence>MKRILTTPIDPKEIADLRVGDVVYLSGIVATARDAAHKRILERGLPDGADLNGGAIFHAGPIMAKDDASKWHTVAIGPTTSMRMEDYQKEVLEQTGVRLLIGKGGMGERTKAACKKYKAIHTVFPGGCAVLAASAVEKVLAAEWQDLGMPEAFWVLKVKELGPLIVSIDTKGNSLFESNRALFAKRKDEALQELLPRLDFGH</sequence>
<organism evidence="8 9">
    <name type="scientific">Candidatus Stercoripulliclostridium merdipullorum</name>
    <dbReference type="NCBI Taxonomy" id="2840952"/>
    <lineage>
        <taxon>Bacteria</taxon>
        <taxon>Bacillati</taxon>
        <taxon>Bacillota</taxon>
        <taxon>Clostridia</taxon>
        <taxon>Eubacteriales</taxon>
        <taxon>Candidatus Stercoripulliclostridium</taxon>
    </lineage>
</organism>
<comment type="caution">
    <text evidence="8">The sequence shown here is derived from an EMBL/GenBank/DDBJ whole genome shotgun (WGS) entry which is preliminary data.</text>
</comment>
<comment type="catalytic activity">
    <reaction evidence="6">
        <text>(2R,3R)-tartrate = oxaloacetate + H2O</text>
        <dbReference type="Rhea" id="RHEA:15413"/>
        <dbReference type="ChEBI" id="CHEBI:15377"/>
        <dbReference type="ChEBI" id="CHEBI:16452"/>
        <dbReference type="ChEBI" id="CHEBI:30924"/>
        <dbReference type="EC" id="4.2.1.32"/>
    </reaction>
</comment>
<dbReference type="AlphaFoldDB" id="A0A9D1NBA2"/>
<dbReference type="EMBL" id="DVOH01000016">
    <property type="protein sequence ID" value="HIU99864.1"/>
    <property type="molecule type" value="Genomic_DNA"/>
</dbReference>
<evidence type="ECO:0000256" key="3">
    <source>
        <dbReference type="ARBA" id="ARBA00023239"/>
    </source>
</evidence>